<accession>Q10IM6</accession>
<reference evidence="1" key="2">
    <citation type="submission" date="2006-06" db="EMBL/GenBank/DDBJ databases">
        <authorList>
            <person name="Buell R."/>
            <person name="Wing R.A."/>
            <person name="McCombie W.A."/>
            <person name="Ouyang S."/>
        </authorList>
    </citation>
    <scope>NUCLEOTIDE SEQUENCE</scope>
</reference>
<dbReference type="EMBL" id="DP000009">
    <property type="protein sequence ID" value="ABF96963.1"/>
    <property type="molecule type" value="Genomic_DNA"/>
</dbReference>
<dbReference type="AlphaFoldDB" id="Q10IM6"/>
<protein>
    <submittedName>
        <fullName evidence="1">Uncharacterized protein</fullName>
    </submittedName>
</protein>
<organism evidence="1">
    <name type="scientific">Oryza sativa subsp. japonica</name>
    <name type="common">Rice</name>
    <dbReference type="NCBI Taxonomy" id="39947"/>
    <lineage>
        <taxon>Eukaryota</taxon>
        <taxon>Viridiplantae</taxon>
        <taxon>Streptophyta</taxon>
        <taxon>Embryophyta</taxon>
        <taxon>Tracheophyta</taxon>
        <taxon>Spermatophyta</taxon>
        <taxon>Magnoliopsida</taxon>
        <taxon>Liliopsida</taxon>
        <taxon>Poales</taxon>
        <taxon>Poaceae</taxon>
        <taxon>BOP clade</taxon>
        <taxon>Oryzoideae</taxon>
        <taxon>Oryzeae</taxon>
        <taxon>Oryzinae</taxon>
        <taxon>Oryza</taxon>
        <taxon>Oryza sativa</taxon>
    </lineage>
</organism>
<evidence type="ECO:0000313" key="1">
    <source>
        <dbReference type="EMBL" id="ABF96963.1"/>
    </source>
</evidence>
<gene>
    <name evidence="1" type="ordered locus">LOC_Os03g33734</name>
</gene>
<sequence>MEMKATEKLRAFFLSLVGSEDVVDRKHEAWEICLIPV</sequence>
<name>Q10IM6_ORYSJ</name>
<proteinExistence type="predicted"/>
<reference evidence="1" key="1">
    <citation type="journal article" date="2005" name="Genome Res.">
        <title>Sequence, annotation, and analysis of synteny between rice chromosome 3 and diverged grass species.</title>
        <authorList>
            <consortium name="Rice Chromosome 3 Sequencing Consortium"/>
            <person name="Buell C.R."/>
            <person name="Yuan Q."/>
            <person name="Ouyang S."/>
            <person name="Liu J."/>
            <person name="Zhu W."/>
            <person name="Wang A."/>
            <person name="Maiti R."/>
            <person name="Haas B."/>
            <person name="Wortman J."/>
            <person name="Pertea M."/>
            <person name="Jones K.M."/>
            <person name="Kim M."/>
            <person name="Overton L."/>
            <person name="Tsitrin T."/>
            <person name="Fadrosh D."/>
            <person name="Bera J."/>
            <person name="Weaver B."/>
            <person name="Jin S."/>
            <person name="Johri S."/>
            <person name="Reardon M."/>
            <person name="Webb K."/>
            <person name="Hill J."/>
            <person name="Moffat K."/>
            <person name="Tallon L."/>
            <person name="Van Aken S."/>
            <person name="Lewis M."/>
            <person name="Utterback T."/>
            <person name="Feldblyum T."/>
            <person name="Zismann V."/>
            <person name="Iobst S."/>
            <person name="Hsiao J."/>
            <person name="de Vazeille A.R."/>
            <person name="Salzberg S.L."/>
            <person name="White O."/>
            <person name="Fraser C."/>
            <person name="Yu Y."/>
            <person name="Kim H."/>
            <person name="Rambo T."/>
            <person name="Currie J."/>
            <person name="Collura K."/>
            <person name="Kernodle-Thompson S."/>
            <person name="Wei F."/>
            <person name="Kudrna K."/>
            <person name="Ammiraju J.S."/>
            <person name="Luo M."/>
            <person name="Goicoechea J.L."/>
            <person name="Wing R.A."/>
            <person name="Henry D."/>
            <person name="Oates R."/>
            <person name="Palmer M."/>
            <person name="Pries G."/>
            <person name="Saski C."/>
            <person name="Simmons J."/>
            <person name="Soderlund C."/>
            <person name="Nelson W."/>
            <person name="de la Bastide M."/>
            <person name="Spiegel L."/>
            <person name="Nascimento L."/>
            <person name="Huang E."/>
            <person name="Preston R."/>
            <person name="Zutavern T."/>
            <person name="Palmer L."/>
            <person name="O'Shaughnessy A."/>
            <person name="Dike S."/>
            <person name="McCombie W.R."/>
            <person name="Minx P."/>
            <person name="Cordum H."/>
            <person name="Wilson R."/>
            <person name="Jin W."/>
            <person name="Lee H.R."/>
            <person name="Jiang J."/>
            <person name="Jackson S."/>
        </authorList>
    </citation>
    <scope>NUCLEOTIDE SEQUENCE [LARGE SCALE GENOMIC DNA]</scope>
</reference>